<accession>A0A1D7XH37</accession>
<protein>
    <submittedName>
        <fullName evidence="1">Uncharacterized protein</fullName>
    </submittedName>
</protein>
<dbReference type="Proteomes" id="UP000094652">
    <property type="component" value="Chromosome"/>
</dbReference>
<evidence type="ECO:0000313" key="1">
    <source>
        <dbReference type="EMBL" id="AOR22646.1"/>
    </source>
</evidence>
<dbReference type="RefSeq" id="WP_069678807.1">
    <property type="nucleotide sequence ID" value="NZ_CP017253.2"/>
</dbReference>
<organism evidence="1 2">
    <name type="scientific">Clostridium taeniosporum</name>
    <dbReference type="NCBI Taxonomy" id="394958"/>
    <lineage>
        <taxon>Bacteria</taxon>
        <taxon>Bacillati</taxon>
        <taxon>Bacillota</taxon>
        <taxon>Clostridia</taxon>
        <taxon>Eubacteriales</taxon>
        <taxon>Clostridiaceae</taxon>
        <taxon>Clostridium</taxon>
    </lineage>
</organism>
<dbReference type="STRING" id="394958.BGI42_02510"/>
<dbReference type="OrthoDB" id="9816277at2"/>
<sequence>MTSIKIMFFIEKHYFNIENSRLDPFERIKNEICICNKIYEKADIKFCYDIKIISTKYIRDKGEFFFFNKKLPEKFFFPIVKEYQLSEAAYNLFFCRDNELYRNYMIRVYCFYKYHNKEGDKMDQRGGCIPSKLTKLTQLKNLILLGNNRSDYTLAHELSHILLNDVHDERYFVPENNIFKSPVNCNTTHIFGEDYEKYVKQYSALQLHRACKINQIKIMKENAAKLISGLL</sequence>
<proteinExistence type="predicted"/>
<dbReference type="KEGG" id="ctae:BGI42_02510"/>
<dbReference type="AlphaFoldDB" id="A0A1D7XH37"/>
<evidence type="ECO:0000313" key="2">
    <source>
        <dbReference type="Proteomes" id="UP000094652"/>
    </source>
</evidence>
<keyword evidence="2" id="KW-1185">Reference proteome</keyword>
<name>A0A1D7XH37_9CLOT</name>
<reference evidence="2" key="1">
    <citation type="submission" date="2016-09" db="EMBL/GenBank/DDBJ databases">
        <title>Genomics of Clostridium taeniosporum, an organism which forms endospores with ribbon-like appendages.</title>
        <authorList>
            <person name="Walker J.R."/>
        </authorList>
    </citation>
    <scope>NUCLEOTIDE SEQUENCE [LARGE SCALE GENOMIC DNA]</scope>
    <source>
        <strain evidence="2">1/k</strain>
    </source>
</reference>
<dbReference type="EMBL" id="CP017253">
    <property type="protein sequence ID" value="AOR22646.1"/>
    <property type="molecule type" value="Genomic_DNA"/>
</dbReference>
<gene>
    <name evidence="1" type="ORF">BGI42_02510</name>
</gene>